<evidence type="ECO:0000313" key="4">
    <source>
        <dbReference type="Proteomes" id="UP001501758"/>
    </source>
</evidence>
<gene>
    <name evidence="3" type="ORF">GCM10009430_35060</name>
</gene>
<evidence type="ECO:0000259" key="2">
    <source>
        <dbReference type="Pfam" id="PF18962"/>
    </source>
</evidence>
<comment type="caution">
    <text evidence="3">The sequence shown here is derived from an EMBL/GenBank/DDBJ whole genome shotgun (WGS) entry which is preliminary data.</text>
</comment>
<feature type="domain" description="Secretion system C-terminal sorting" evidence="2">
    <location>
        <begin position="531"/>
        <end position="592"/>
    </location>
</feature>
<dbReference type="InterPro" id="IPR011043">
    <property type="entry name" value="Gal_Oxase/kelch_b-propeller"/>
</dbReference>
<keyword evidence="1" id="KW-0732">Signal</keyword>
<proteinExistence type="predicted"/>
<accession>A0ABN1J346</accession>
<evidence type="ECO:0000313" key="3">
    <source>
        <dbReference type="EMBL" id="GAA0727235.1"/>
    </source>
</evidence>
<dbReference type="EMBL" id="BAAAGE010000003">
    <property type="protein sequence ID" value="GAA0727235.1"/>
    <property type="molecule type" value="Genomic_DNA"/>
</dbReference>
<dbReference type="PANTHER" id="PTHR36220:SF1">
    <property type="entry name" value="GAMMA TUBULIN COMPLEX COMPONENT C-TERMINAL DOMAIN-CONTAINING PROTEIN"/>
    <property type="match status" value="1"/>
</dbReference>
<dbReference type="Gene3D" id="2.130.10.80">
    <property type="entry name" value="Galactose oxidase/kelch, beta-propeller"/>
    <property type="match status" value="1"/>
</dbReference>
<dbReference type="RefSeq" id="WP_343913561.1">
    <property type="nucleotide sequence ID" value="NZ_BAAAGE010000003.1"/>
</dbReference>
<organism evidence="3 4">
    <name type="scientific">Aquimarina litoralis</name>
    <dbReference type="NCBI Taxonomy" id="584605"/>
    <lineage>
        <taxon>Bacteria</taxon>
        <taxon>Pseudomonadati</taxon>
        <taxon>Bacteroidota</taxon>
        <taxon>Flavobacteriia</taxon>
        <taxon>Flavobacteriales</taxon>
        <taxon>Flavobacteriaceae</taxon>
        <taxon>Aquimarina</taxon>
    </lineage>
</organism>
<dbReference type="PANTHER" id="PTHR36220">
    <property type="entry name" value="UNNAMED PRODUCT"/>
    <property type="match status" value="1"/>
</dbReference>
<sequence>MKKRSFSNCILGITLVVNSFITQIVAQTQVGQDVDGEAASDTSGRSVSLSSNGNILAVGATDNDGNGSNSGQVRVFENVNDVWTQIGDDIDGEEAGFKSGRSISLSGDGTRVAIGGSNSGQVRVFERSSNTWIQLGQDIDEEAGDETIRNVKFSQDGTTLVVGAWTDVVNTVNAGRARVYRLDNTNNWVQLGADIYGESEGDAAGSISINADGTIIAIGAQGNDGNGNRAGHARVYQWTNNTNWVQLGQDLDGEEPGDAFGNKLALNASGTIIAMGAEFHDASGNPGDYYGQVRVFEWDGNGSWVQKGSEIIGDRYSQSGHSLTINDEGNILAIGAPSDNNGAGSGAGYVRLYKWDDEDTQWRRIGSEIRGERALDGAGSSVALNSDGSFVAVGATGNDDNGNRSGNTRVFSVDVVSPLGYNVSIDQSLIEPSNETNVSFTFMNAEIGASYMYSFSSSGDGNVDTINGSGTISQSNETVSGIDLSSLLEGTITLRVRLIDPTGNRGTYVTSTLLKDDLLNTQEFDALRIAVYPNPTNGEIVVNTKVNHIDVYNLLGQKVFETEQNRFDISFLESGVYVIKIATDLGSLEKKISRR</sequence>
<dbReference type="InterPro" id="IPR026444">
    <property type="entry name" value="Secre_tail"/>
</dbReference>
<dbReference type="InterPro" id="IPR037293">
    <property type="entry name" value="Gal_Oxidase_central_sf"/>
</dbReference>
<dbReference type="SUPFAM" id="SSF50965">
    <property type="entry name" value="Galactose oxidase, central domain"/>
    <property type="match status" value="1"/>
</dbReference>
<dbReference type="NCBIfam" id="TIGR04183">
    <property type="entry name" value="Por_Secre_tail"/>
    <property type="match status" value="1"/>
</dbReference>
<reference evidence="3 4" key="1">
    <citation type="journal article" date="2019" name="Int. J. Syst. Evol. Microbiol.">
        <title>The Global Catalogue of Microorganisms (GCM) 10K type strain sequencing project: providing services to taxonomists for standard genome sequencing and annotation.</title>
        <authorList>
            <consortium name="The Broad Institute Genomics Platform"/>
            <consortium name="The Broad Institute Genome Sequencing Center for Infectious Disease"/>
            <person name="Wu L."/>
            <person name="Ma J."/>
        </authorList>
    </citation>
    <scope>NUCLEOTIDE SEQUENCE [LARGE SCALE GENOMIC DNA]</scope>
    <source>
        <strain evidence="3 4">JCM 15974</strain>
    </source>
</reference>
<evidence type="ECO:0000256" key="1">
    <source>
        <dbReference type="ARBA" id="ARBA00022729"/>
    </source>
</evidence>
<protein>
    <recommendedName>
        <fullName evidence="2">Secretion system C-terminal sorting domain-containing protein</fullName>
    </recommendedName>
</protein>
<dbReference type="Pfam" id="PF18962">
    <property type="entry name" value="Por_Secre_tail"/>
    <property type="match status" value="1"/>
</dbReference>
<dbReference type="Proteomes" id="UP001501758">
    <property type="component" value="Unassembled WGS sequence"/>
</dbReference>
<keyword evidence="4" id="KW-1185">Reference proteome</keyword>
<name>A0ABN1J346_9FLAO</name>